<evidence type="ECO:0000313" key="3">
    <source>
        <dbReference type="EMBL" id="QBF82407.1"/>
    </source>
</evidence>
<dbReference type="InterPro" id="IPR011041">
    <property type="entry name" value="Quinoprot_gluc/sorb_DH_b-prop"/>
</dbReference>
<protein>
    <submittedName>
        <fullName evidence="3">L-sorbosone dehydrogenase</fullName>
    </submittedName>
</protein>
<dbReference type="SUPFAM" id="SSF50952">
    <property type="entry name" value="Soluble quinoprotein glucose dehydrogenase"/>
    <property type="match status" value="1"/>
</dbReference>
<sequence>MMTIKTKRHHRLLNVFRNGLKGLCMSFSVAVVGLSASQHAYADSMTITVTKGFGITLFASDLGDVKQMAIGDKGTLFVGSKKKGTIYALEDGNGDGKVDKRYLIAKGMDYPEAIAFKDGHLYATEEDRIVRFANIETRLRRPGRAKEVFSNLPELDKKHTRAMRFGPDGRLYLSIGAPCNVCEAQAPFGSIIAIDLDSGNSEQVAVGIRSVTGFDWSPVDNKLWFADSGRNWMGDNLPPDEINRVDTKGSHFGFPYLHAKSVEEPAYIKPRNLNIVLPEYELPAHVSPKGLHFYTGTQFPQRYHQQMFVAENGSWNRSSKIGYQIVMMSVQNGKSSRETVVSFLDGEFPVARPFDILTAPDGAMYISDDLKGNIYRLYYKNSEQSQESAQ</sequence>
<evidence type="ECO:0000256" key="1">
    <source>
        <dbReference type="SAM" id="SignalP"/>
    </source>
</evidence>
<dbReference type="Pfam" id="PF23500">
    <property type="entry name" value="DUF7133"/>
    <property type="match status" value="1"/>
</dbReference>
<dbReference type="Gene3D" id="2.120.10.30">
    <property type="entry name" value="TolB, C-terminal domain"/>
    <property type="match status" value="1"/>
</dbReference>
<dbReference type="Proteomes" id="UP000291106">
    <property type="component" value="Chromosome"/>
</dbReference>
<dbReference type="InterPro" id="IPR055557">
    <property type="entry name" value="DUF7133"/>
</dbReference>
<feature type="chain" id="PRO_5019023512" evidence="1">
    <location>
        <begin position="43"/>
        <end position="390"/>
    </location>
</feature>
<feature type="signal peptide" evidence="1">
    <location>
        <begin position="1"/>
        <end position="42"/>
    </location>
</feature>
<dbReference type="EMBL" id="CP036200">
    <property type="protein sequence ID" value="QBF82407.1"/>
    <property type="molecule type" value="Genomic_DNA"/>
</dbReference>
<evidence type="ECO:0000313" key="4">
    <source>
        <dbReference type="Proteomes" id="UP000291106"/>
    </source>
</evidence>
<reference evidence="3 4" key="1">
    <citation type="submission" date="2019-02" db="EMBL/GenBank/DDBJ databases">
        <title>Shewanella sp. D4-2 isolated from Dokdo Island.</title>
        <authorList>
            <person name="Baek K."/>
        </authorList>
    </citation>
    <scope>NUCLEOTIDE SEQUENCE [LARGE SCALE GENOMIC DNA]</scope>
    <source>
        <strain evidence="3 4">D4-2</strain>
    </source>
</reference>
<proteinExistence type="predicted"/>
<dbReference type="PANTHER" id="PTHR33546:SF1">
    <property type="entry name" value="LARGE, MULTIFUNCTIONAL SECRETED PROTEIN"/>
    <property type="match status" value="1"/>
</dbReference>
<evidence type="ECO:0000259" key="2">
    <source>
        <dbReference type="Pfam" id="PF23500"/>
    </source>
</evidence>
<dbReference type="AlphaFoldDB" id="A0A411PFN3"/>
<accession>A0A411PFN3</accession>
<keyword evidence="1" id="KW-0732">Signal</keyword>
<organism evidence="3 4">
    <name type="scientific">Shewanella maritima</name>
    <dbReference type="NCBI Taxonomy" id="2520507"/>
    <lineage>
        <taxon>Bacteria</taxon>
        <taxon>Pseudomonadati</taxon>
        <taxon>Pseudomonadota</taxon>
        <taxon>Gammaproteobacteria</taxon>
        <taxon>Alteromonadales</taxon>
        <taxon>Shewanellaceae</taxon>
        <taxon>Shewanella</taxon>
    </lineage>
</organism>
<dbReference type="PANTHER" id="PTHR33546">
    <property type="entry name" value="LARGE, MULTIFUNCTIONAL SECRETED PROTEIN-RELATED"/>
    <property type="match status" value="1"/>
</dbReference>
<name>A0A411PFN3_9GAMM</name>
<keyword evidence="4" id="KW-1185">Reference proteome</keyword>
<gene>
    <name evidence="3" type="ORF">EXU30_06635</name>
</gene>
<dbReference type="OrthoDB" id="9770043at2"/>
<dbReference type="InterPro" id="IPR011042">
    <property type="entry name" value="6-blade_b-propeller_TolB-like"/>
</dbReference>
<dbReference type="KEGG" id="smai:EXU30_06635"/>
<feature type="domain" description="DUF7133" evidence="2">
    <location>
        <begin position="46"/>
        <end position="368"/>
    </location>
</feature>